<protein>
    <recommendedName>
        <fullName evidence="2">DUF2726 domain-containing protein</fullName>
    </recommendedName>
</protein>
<reference evidence="3 4" key="1">
    <citation type="submission" date="2017-02" db="EMBL/GenBank/DDBJ databases">
        <title>Whole genome sequencing of Metallibacterium scheffleri DSM 24874 (T).</title>
        <authorList>
            <person name="Kumar S."/>
            <person name="Patil P."/>
            <person name="Patil P.B."/>
        </authorList>
    </citation>
    <scope>NUCLEOTIDE SEQUENCE [LARGE SCALE GENOMIC DNA]</scope>
    <source>
        <strain evidence="3 4">DSM 24874</strain>
    </source>
</reference>
<evidence type="ECO:0000313" key="4">
    <source>
        <dbReference type="Proteomes" id="UP000307749"/>
    </source>
</evidence>
<name>A0A4S3KQ53_9GAMM</name>
<feature type="domain" description="DUF2726" evidence="2">
    <location>
        <begin position="39"/>
        <end position="137"/>
    </location>
</feature>
<evidence type="ECO:0000256" key="1">
    <source>
        <dbReference type="SAM" id="MobiDB-lite"/>
    </source>
</evidence>
<gene>
    <name evidence="3" type="ORF">B1806_09305</name>
</gene>
<dbReference type="OrthoDB" id="5782056at2"/>
<accession>A0A4S3KQ53</accession>
<sequence length="225" mass="24312">MSLLVLLIVFALLVFVVLAVLKNKQGGVGSIGFPYQPAKALFSDAERSFLGVLDQAVGSEHRVFGKVRVADVAIVKPGLDKSVRQSALNRIASKHLDFVVCRAGDLVVVCAVELNDKSHVSPRAQSRDDLLLKVCQTITDHGSSQTGILATRYPLAVLGGHFSPASWCAGRHLTIQTEAVSWFVTIQALRSQVMHGVVPGKFPEPRHPWATTSNSRATKRASKPL</sequence>
<dbReference type="RefSeq" id="WP_081126100.1">
    <property type="nucleotide sequence ID" value="NZ_DAHXOC010000002.1"/>
</dbReference>
<dbReference type="STRING" id="993689.GCA_002077135_00704"/>
<keyword evidence="4" id="KW-1185">Reference proteome</keyword>
<dbReference type="AlphaFoldDB" id="A0A4S3KQ53"/>
<proteinExistence type="predicted"/>
<evidence type="ECO:0000259" key="2">
    <source>
        <dbReference type="Pfam" id="PF10881"/>
    </source>
</evidence>
<evidence type="ECO:0000313" key="3">
    <source>
        <dbReference type="EMBL" id="THD10254.1"/>
    </source>
</evidence>
<dbReference type="Pfam" id="PF10881">
    <property type="entry name" value="DUF2726"/>
    <property type="match status" value="1"/>
</dbReference>
<organism evidence="3 4">
    <name type="scientific">Metallibacterium scheffleri</name>
    <dbReference type="NCBI Taxonomy" id="993689"/>
    <lineage>
        <taxon>Bacteria</taxon>
        <taxon>Pseudomonadati</taxon>
        <taxon>Pseudomonadota</taxon>
        <taxon>Gammaproteobacteria</taxon>
        <taxon>Lysobacterales</taxon>
        <taxon>Rhodanobacteraceae</taxon>
        <taxon>Metallibacterium</taxon>
    </lineage>
</organism>
<dbReference type="Proteomes" id="UP000307749">
    <property type="component" value="Unassembled WGS sequence"/>
</dbReference>
<comment type="caution">
    <text evidence="3">The sequence shown here is derived from an EMBL/GenBank/DDBJ whole genome shotgun (WGS) entry which is preliminary data.</text>
</comment>
<feature type="region of interest" description="Disordered" evidence="1">
    <location>
        <begin position="203"/>
        <end position="225"/>
    </location>
</feature>
<dbReference type="InterPro" id="IPR024402">
    <property type="entry name" value="DUF2726"/>
</dbReference>
<dbReference type="EMBL" id="MWQO01000032">
    <property type="protein sequence ID" value="THD10254.1"/>
    <property type="molecule type" value="Genomic_DNA"/>
</dbReference>